<dbReference type="AlphaFoldDB" id="A0AAP2Z291"/>
<dbReference type="GO" id="GO:0046523">
    <property type="term" value="F:S-methyl-5-thioribose-1-phosphate isomerase activity"/>
    <property type="evidence" value="ECO:0007669"/>
    <property type="project" value="TreeGrafter"/>
</dbReference>
<evidence type="ECO:0000256" key="2">
    <source>
        <dbReference type="SAM" id="MobiDB-lite"/>
    </source>
</evidence>
<keyword evidence="4" id="KW-0648">Protein biosynthesis</keyword>
<dbReference type="PROSITE" id="PS51462">
    <property type="entry name" value="NUDIX"/>
    <property type="match status" value="1"/>
</dbReference>
<feature type="region of interest" description="Disordered" evidence="2">
    <location>
        <begin position="1"/>
        <end position="25"/>
    </location>
</feature>
<evidence type="ECO:0000259" key="3">
    <source>
        <dbReference type="PROSITE" id="PS51462"/>
    </source>
</evidence>
<feature type="compositionally biased region" description="Basic and acidic residues" evidence="2">
    <location>
        <begin position="206"/>
        <end position="229"/>
    </location>
</feature>
<dbReference type="SUPFAM" id="SSF55811">
    <property type="entry name" value="Nudix"/>
    <property type="match status" value="1"/>
</dbReference>
<dbReference type="InterPro" id="IPR000086">
    <property type="entry name" value="NUDIX_hydrolase_dom"/>
</dbReference>
<dbReference type="Pfam" id="PF01008">
    <property type="entry name" value="IF-2B"/>
    <property type="match status" value="1"/>
</dbReference>
<feature type="domain" description="Nudix hydrolase" evidence="3">
    <location>
        <begin position="21"/>
        <end position="166"/>
    </location>
</feature>
<evidence type="ECO:0000313" key="5">
    <source>
        <dbReference type="Proteomes" id="UP001321018"/>
    </source>
</evidence>
<gene>
    <name evidence="4" type="ORF">OB960_21275</name>
</gene>
<dbReference type="InterPro" id="IPR000649">
    <property type="entry name" value="IF-2B-related"/>
</dbReference>
<dbReference type="SUPFAM" id="SSF100950">
    <property type="entry name" value="NagB/RpiA/CoA transferase-like"/>
    <property type="match status" value="1"/>
</dbReference>
<dbReference type="Gene3D" id="3.40.50.10470">
    <property type="entry name" value="Translation initiation factor eif-2b, domain 2"/>
    <property type="match status" value="1"/>
</dbReference>
<dbReference type="PANTHER" id="PTHR43475">
    <property type="entry name" value="METHYLTHIORIBOSE-1-PHOSPHATE ISOMERASE"/>
    <property type="match status" value="1"/>
</dbReference>
<dbReference type="InterPro" id="IPR037171">
    <property type="entry name" value="NagB/RpiA_transferase-like"/>
</dbReference>
<dbReference type="Gene3D" id="3.90.79.10">
    <property type="entry name" value="Nucleoside Triphosphate Pyrophosphohydrolase"/>
    <property type="match status" value="1"/>
</dbReference>
<organism evidence="4 5">
    <name type="scientific">Natronoglomus mannanivorans</name>
    <dbReference type="NCBI Taxonomy" id="2979990"/>
    <lineage>
        <taxon>Archaea</taxon>
        <taxon>Methanobacteriati</taxon>
        <taxon>Methanobacteriota</taxon>
        <taxon>Stenosarchaea group</taxon>
        <taxon>Halobacteria</taxon>
        <taxon>Halobacteriales</taxon>
        <taxon>Natrialbaceae</taxon>
        <taxon>Natronoglomus</taxon>
    </lineage>
</organism>
<feature type="region of interest" description="Disordered" evidence="2">
    <location>
        <begin position="206"/>
        <end position="234"/>
    </location>
</feature>
<name>A0AAP2Z291_9EURY</name>
<dbReference type="InterPro" id="IPR015797">
    <property type="entry name" value="NUDIX_hydrolase-like_dom_sf"/>
</dbReference>
<proteinExistence type="inferred from homology"/>
<protein>
    <submittedName>
        <fullName evidence="4">Initiation factor 2B</fullName>
    </submittedName>
</protein>
<accession>A0AAP2Z291</accession>
<dbReference type="RefSeq" id="WP_338005731.1">
    <property type="nucleotide sequence ID" value="NZ_JAOPKA010000019.1"/>
</dbReference>
<dbReference type="GO" id="GO:0019509">
    <property type="term" value="P:L-methionine salvage from methylthioadenosine"/>
    <property type="evidence" value="ECO:0007669"/>
    <property type="project" value="TreeGrafter"/>
</dbReference>
<feature type="compositionally biased region" description="Acidic residues" evidence="2">
    <location>
        <begin position="1"/>
        <end position="11"/>
    </location>
</feature>
<sequence length="482" mass="51438">MHDGDADDDGDRESASEQSDDETHVVTAFLRNRGEVLLLRRSDAVGTYTGRWGGVSGYAEGNPDEQVRVEIREETGLEVDVEGAGTDEESGAVAFVRAGRPVRVEDSDPDSDLERTWLVHPYLFDCEDREVTLSEEHTASEWVSPPTMLGVGPDSEPDRETVPGLWAAYERVAPTVRSVAADDEHGAATLSVRALEVLRDRAGVLASERDRAGGDGKLADEDENENKNEDESEEWDELALLARRLLEVRPSMAVLRNRVNRAMAGADGRDAPAVLASATEGIDRALEADTAAAANAGEYATGTVLTLSRSGTVLEAFRASDSLDRVFVAESRPACEGRDVAEWLADDDLPVTLHTDAAVSHVLACEDIDCVLVGADTVLPDGRVINKTGTRGVAIAAAHEDVPVYVVAAGDKVSPHGNVTLESGTGSAVYDGDATIDVANPTFDVTPVECVDGVLTEDGQCSTDEIEDVAEALGALEDWREE</sequence>
<dbReference type="GO" id="GO:0003743">
    <property type="term" value="F:translation initiation factor activity"/>
    <property type="evidence" value="ECO:0007669"/>
    <property type="project" value="UniProtKB-KW"/>
</dbReference>
<comment type="caution">
    <text evidence="4">The sequence shown here is derived from an EMBL/GenBank/DDBJ whole genome shotgun (WGS) entry which is preliminary data.</text>
</comment>
<dbReference type="Proteomes" id="UP001321018">
    <property type="component" value="Unassembled WGS sequence"/>
</dbReference>
<keyword evidence="4" id="KW-0396">Initiation factor</keyword>
<dbReference type="InterPro" id="IPR042529">
    <property type="entry name" value="IF_2B-like_C"/>
</dbReference>
<comment type="similarity">
    <text evidence="1">Belongs to the eIF-2B alpha/beta/delta subunits family.</text>
</comment>
<evidence type="ECO:0000256" key="1">
    <source>
        <dbReference type="RuleBase" id="RU003814"/>
    </source>
</evidence>
<reference evidence="4" key="1">
    <citation type="submission" date="2022-09" db="EMBL/GenBank/DDBJ databases">
        <title>Enrichment on poylsaccharides allowed isolation of novel metabolic and taxonomic groups of Haloarchaea.</title>
        <authorList>
            <person name="Sorokin D.Y."/>
            <person name="Elcheninov A.G."/>
            <person name="Khizhniak T.V."/>
            <person name="Kolganova T.V."/>
            <person name="Kublanov I.V."/>
        </authorList>
    </citation>
    <scope>NUCLEOTIDE SEQUENCE</scope>
    <source>
        <strain evidence="4">AArc-xg1-1</strain>
    </source>
</reference>
<dbReference type="EMBL" id="JAOPKA010000019">
    <property type="protein sequence ID" value="MCU4743919.1"/>
    <property type="molecule type" value="Genomic_DNA"/>
</dbReference>
<dbReference type="PANTHER" id="PTHR43475:SF3">
    <property type="entry name" value="TRANSLATION INITIATION FACTOR EIF-2B SUBUNIT FAMILY PROTEIN (AFU_ORTHOLOGUE AFUA_2G14290)"/>
    <property type="match status" value="1"/>
</dbReference>
<evidence type="ECO:0000313" key="4">
    <source>
        <dbReference type="EMBL" id="MCU4743919.1"/>
    </source>
</evidence>